<feature type="transmembrane region" description="Helical" evidence="25">
    <location>
        <begin position="459"/>
        <end position="480"/>
    </location>
</feature>
<keyword evidence="8" id="KW-0716">Sensory transduction</keyword>
<dbReference type="GO" id="GO:0015293">
    <property type="term" value="F:symporter activity"/>
    <property type="evidence" value="ECO:0007669"/>
    <property type="project" value="UniProtKB-KW"/>
</dbReference>
<feature type="transmembrane region" description="Helical" evidence="25">
    <location>
        <begin position="178"/>
        <end position="202"/>
    </location>
</feature>
<keyword evidence="19" id="KW-0739">Sodium transport</keyword>
<evidence type="ECO:0000259" key="26">
    <source>
        <dbReference type="Pfam" id="PF01699"/>
    </source>
</evidence>
<keyword evidence="9 25" id="KW-0812">Transmembrane</keyword>
<dbReference type="PANTHER" id="PTHR10846">
    <property type="entry name" value="SODIUM/POTASSIUM/CALCIUM EXCHANGER"/>
    <property type="match status" value="1"/>
</dbReference>
<evidence type="ECO:0000256" key="8">
    <source>
        <dbReference type="ARBA" id="ARBA00022606"/>
    </source>
</evidence>
<feature type="transmembrane region" description="Helical" evidence="25">
    <location>
        <begin position="208"/>
        <end position="230"/>
    </location>
</feature>
<keyword evidence="5" id="KW-0050">Antiport</keyword>
<accession>A0A182U374</accession>
<dbReference type="EnsemblMetazoa" id="AMEC013104-RA">
    <property type="protein sequence ID" value="AMEC013104-PA"/>
    <property type="gene ID" value="AMEC013104"/>
</dbReference>
<name>A0A182U374_9DIPT</name>
<organism evidence="27 28">
    <name type="scientific">Anopheles melas</name>
    <dbReference type="NCBI Taxonomy" id="34690"/>
    <lineage>
        <taxon>Eukaryota</taxon>
        <taxon>Metazoa</taxon>
        <taxon>Ecdysozoa</taxon>
        <taxon>Arthropoda</taxon>
        <taxon>Hexapoda</taxon>
        <taxon>Insecta</taxon>
        <taxon>Pterygota</taxon>
        <taxon>Neoptera</taxon>
        <taxon>Endopterygota</taxon>
        <taxon>Diptera</taxon>
        <taxon>Nematocera</taxon>
        <taxon>Culicoidea</taxon>
        <taxon>Culicidae</taxon>
        <taxon>Anophelinae</taxon>
        <taxon>Anopheles</taxon>
    </lineage>
</organism>
<evidence type="ECO:0000256" key="7">
    <source>
        <dbReference type="ARBA" id="ARBA00022568"/>
    </source>
</evidence>
<feature type="domain" description="Sodium/calcium exchanger membrane region" evidence="26">
    <location>
        <begin position="144"/>
        <end position="285"/>
    </location>
</feature>
<evidence type="ECO:0000256" key="17">
    <source>
        <dbReference type="ARBA" id="ARBA00023065"/>
    </source>
</evidence>
<evidence type="ECO:0000256" key="16">
    <source>
        <dbReference type="ARBA" id="ARBA00023053"/>
    </source>
</evidence>
<evidence type="ECO:0000256" key="3">
    <source>
        <dbReference type="ARBA" id="ARBA00005364"/>
    </source>
</evidence>
<dbReference type="Proteomes" id="UP000075902">
    <property type="component" value="Unassembled WGS sequence"/>
</dbReference>
<evidence type="ECO:0000313" key="28">
    <source>
        <dbReference type="Proteomes" id="UP000075902"/>
    </source>
</evidence>
<evidence type="ECO:0000256" key="4">
    <source>
        <dbReference type="ARBA" id="ARBA00022448"/>
    </source>
</evidence>
<keyword evidence="14 25" id="KW-1133">Transmembrane helix</keyword>
<feature type="transmembrane region" description="Helical" evidence="25">
    <location>
        <begin position="501"/>
        <end position="519"/>
    </location>
</feature>
<evidence type="ECO:0000256" key="18">
    <source>
        <dbReference type="ARBA" id="ARBA00023136"/>
    </source>
</evidence>
<evidence type="ECO:0000313" key="27">
    <source>
        <dbReference type="EnsemblMetazoa" id="AMEC013104-PA"/>
    </source>
</evidence>
<evidence type="ECO:0000256" key="1">
    <source>
        <dbReference type="ARBA" id="ARBA00004166"/>
    </source>
</evidence>
<dbReference type="AlphaFoldDB" id="A0A182U374"/>
<keyword evidence="17" id="KW-0406">Ion transport</keyword>
<dbReference type="Gene3D" id="1.20.1420.30">
    <property type="entry name" value="NCX, central ion-binding region"/>
    <property type="match status" value="2"/>
</dbReference>
<evidence type="ECO:0000256" key="12">
    <source>
        <dbReference type="ARBA" id="ARBA00022847"/>
    </source>
</evidence>
<evidence type="ECO:0000256" key="13">
    <source>
        <dbReference type="ARBA" id="ARBA00022958"/>
    </source>
</evidence>
<feature type="transmembrane region" description="Helical" evidence="25">
    <location>
        <begin position="26"/>
        <end position="46"/>
    </location>
</feature>
<dbReference type="FunFam" id="1.20.1420.30:FF:000009">
    <property type="entry name" value="sodium/potassium/calcium exchanger 5 isoform X2"/>
    <property type="match status" value="1"/>
</dbReference>
<dbReference type="InterPro" id="IPR004837">
    <property type="entry name" value="NaCa_Exmemb"/>
</dbReference>
<keyword evidence="6" id="KW-0633">Potassium transport</keyword>
<evidence type="ECO:0000256" key="15">
    <source>
        <dbReference type="ARBA" id="ARBA00023034"/>
    </source>
</evidence>
<evidence type="ECO:0000256" key="21">
    <source>
        <dbReference type="ARBA" id="ARBA00058187"/>
    </source>
</evidence>
<feature type="transmembrane region" description="Helical" evidence="25">
    <location>
        <begin position="394"/>
        <end position="418"/>
    </location>
</feature>
<evidence type="ECO:0000256" key="14">
    <source>
        <dbReference type="ARBA" id="ARBA00022989"/>
    </source>
</evidence>
<keyword evidence="18 25" id="KW-0472">Membrane</keyword>
<evidence type="ECO:0000256" key="22">
    <source>
        <dbReference type="ARBA" id="ARBA00069887"/>
    </source>
</evidence>
<keyword evidence="7" id="KW-0109">Calcium transport</keyword>
<sequence length="594" mass="64996">MVKAGTKPSSESSFCGIRNRRVRIAFVLRVLFVLCLGSLHVLNLALAPADSKRTSDGLRTVGTAGGRRLLTIPQSEVELLDLLNGTLPSEFSSTTEESTVDGVDNATEPAATERNCTPAAIFEFPSDGFTREDRRHGWILVHIVIACYCFWLLAIVCDDYFVPAIELMCKKLQVKEDVAGATFMAAASSSPELFINCVGTFVTKGDLGVGAVVGSAVFNILAVPAVCGLLGGQVVQLRWWPVTRDSMMYGIAVMGLIGVLYDGKVMWYEATVLVSAYVFYITAMYCNDTINRFMSKTFRRKSYIRPYTEVTEISPLLSNGAGAKSAPGAAKNGTNGQHACDSDASDDSFEEYELATSPWNHRDDSLTAFVCRWPITLVLWATIPDCRRYPRLRLVTFFACIFWIGITSYFVAFLITVVGKLAGSLPPRAGRMQGNHLFKDNQPFFRYFQGDTIDIPDSVMGLTFLAAGTSVPEAVSSIIVTNQGHGEMGISNSIGSNTFDILLCLGLPWLIKSLAFPAVPGERWVALNSSGLTYSAISLLSTLCGLYLAFWCNRFKLDWKVGLTCLSMYIGFLTVSSLIELNVFFPVNLPTCPH</sequence>
<evidence type="ECO:0000256" key="6">
    <source>
        <dbReference type="ARBA" id="ARBA00022538"/>
    </source>
</evidence>
<keyword evidence="11" id="KW-0106">Calcium</keyword>
<evidence type="ECO:0000256" key="24">
    <source>
        <dbReference type="ARBA" id="ARBA00082809"/>
    </source>
</evidence>
<dbReference type="PANTHER" id="PTHR10846:SF73">
    <property type="entry name" value="SODIUM_CALCIUM EXCHANGER MEMBRANE REGION DOMAIN-CONTAINING PROTEIN"/>
    <property type="match status" value="1"/>
</dbReference>
<dbReference type="FunFam" id="1.20.1420.30:FF:000015">
    <property type="entry name" value="sodium/potassium/calcium exchanger 5 isoform X2"/>
    <property type="match status" value="1"/>
</dbReference>
<feature type="transmembrane region" description="Helical" evidence="25">
    <location>
        <begin position="531"/>
        <end position="551"/>
    </location>
</feature>
<feature type="transmembrane region" description="Helical" evidence="25">
    <location>
        <begin position="137"/>
        <end position="157"/>
    </location>
</feature>
<evidence type="ECO:0000256" key="11">
    <source>
        <dbReference type="ARBA" id="ARBA00022837"/>
    </source>
</evidence>
<keyword evidence="13" id="KW-0630">Potassium</keyword>
<dbReference type="VEuPathDB" id="VectorBase:AMEC013104"/>
<comment type="function">
    <text evidence="21">Calcium, potassium:sodium antiporter that transports 1 Ca(2+) and 1 K(+) to the melanosome in exchange for 4 cytoplasmic Na(+). Involved in pigmentation, possibly by participating in ion transport in melanosomes. Predominant sodium-calcium exchanger in melanocytes.</text>
</comment>
<dbReference type="Pfam" id="PF01699">
    <property type="entry name" value="Na_Ca_ex"/>
    <property type="match status" value="2"/>
</dbReference>
<keyword evidence="28" id="KW-1185">Reference proteome</keyword>
<dbReference type="GO" id="GO:0005886">
    <property type="term" value="C:plasma membrane"/>
    <property type="evidence" value="ECO:0007669"/>
    <property type="project" value="TreeGrafter"/>
</dbReference>
<dbReference type="GO" id="GO:0005262">
    <property type="term" value="F:calcium channel activity"/>
    <property type="evidence" value="ECO:0007669"/>
    <property type="project" value="TreeGrafter"/>
</dbReference>
<evidence type="ECO:0000256" key="19">
    <source>
        <dbReference type="ARBA" id="ARBA00023201"/>
    </source>
</evidence>
<protein>
    <recommendedName>
        <fullName evidence="22">Sodium/potassium/calcium exchanger 5</fullName>
    </recommendedName>
    <alternativeName>
        <fullName evidence="23">Na(+)/K(+)/Ca(2+)-exchange protein 5</fullName>
    </alternativeName>
    <alternativeName>
        <fullName evidence="24">Solute carrier family 24 member 5</fullName>
    </alternativeName>
</protein>
<keyword evidence="15" id="KW-0333">Golgi apparatus</keyword>
<dbReference type="GO" id="GO:0005794">
    <property type="term" value="C:Golgi apparatus"/>
    <property type="evidence" value="ECO:0007669"/>
    <property type="project" value="UniProtKB-SubCell"/>
</dbReference>
<comment type="similarity">
    <text evidence="3">Belongs to the Ca(2+):cation antiporter (CaCA) (TC 2.A.19) family. SLC24A subfamily.</text>
</comment>
<feature type="transmembrane region" description="Helical" evidence="25">
    <location>
        <begin position="242"/>
        <end position="261"/>
    </location>
</feature>
<dbReference type="GO" id="GO:0008273">
    <property type="term" value="F:calcium, potassium:sodium antiporter activity"/>
    <property type="evidence" value="ECO:0007669"/>
    <property type="project" value="TreeGrafter"/>
</dbReference>
<comment type="subcellular location">
    <subcellularLocation>
        <location evidence="1">Golgi apparatus</location>
        <location evidence="1">trans-Golgi network membrane</location>
        <topology evidence="1">Multi-pass membrane protein</topology>
    </subcellularLocation>
    <subcellularLocation>
        <location evidence="2">Melanosome</location>
    </subcellularLocation>
</comment>
<keyword evidence="16" id="KW-0915">Sodium</keyword>
<dbReference type="GO" id="GO:0006874">
    <property type="term" value="P:intracellular calcium ion homeostasis"/>
    <property type="evidence" value="ECO:0007669"/>
    <property type="project" value="TreeGrafter"/>
</dbReference>
<evidence type="ECO:0000256" key="2">
    <source>
        <dbReference type="ARBA" id="ARBA00004223"/>
    </source>
</evidence>
<reference evidence="27" key="2">
    <citation type="submission" date="2020-05" db="UniProtKB">
        <authorList>
            <consortium name="EnsemblMetazoa"/>
        </authorList>
    </citation>
    <scope>IDENTIFICATION</scope>
    <source>
        <strain evidence="27">CM1001059</strain>
    </source>
</reference>
<feature type="domain" description="Sodium/calcium exchanger membrane region" evidence="26">
    <location>
        <begin position="394"/>
        <end position="576"/>
    </location>
</feature>
<keyword evidence="4" id="KW-0813">Transport</keyword>
<reference evidence="28" key="1">
    <citation type="submission" date="2014-01" db="EMBL/GenBank/DDBJ databases">
        <title>The Genome Sequence of Anopheles melas CM1001059_A (V2).</title>
        <authorList>
            <consortium name="The Broad Institute Genomics Platform"/>
            <person name="Neafsey D.E."/>
            <person name="Besansky N."/>
            <person name="Howell P."/>
            <person name="Walton C."/>
            <person name="Young S.K."/>
            <person name="Zeng Q."/>
            <person name="Gargeya S."/>
            <person name="Fitzgerald M."/>
            <person name="Haas B."/>
            <person name="Abouelleil A."/>
            <person name="Allen A.W."/>
            <person name="Alvarado L."/>
            <person name="Arachchi H.M."/>
            <person name="Berlin A.M."/>
            <person name="Chapman S.B."/>
            <person name="Gainer-Dewar J."/>
            <person name="Goldberg J."/>
            <person name="Griggs A."/>
            <person name="Gujja S."/>
            <person name="Hansen M."/>
            <person name="Howarth C."/>
            <person name="Imamovic A."/>
            <person name="Ireland A."/>
            <person name="Larimer J."/>
            <person name="McCowan C."/>
            <person name="Murphy C."/>
            <person name="Pearson M."/>
            <person name="Poon T.W."/>
            <person name="Priest M."/>
            <person name="Roberts A."/>
            <person name="Saif S."/>
            <person name="Shea T."/>
            <person name="Sisk P."/>
            <person name="Sykes S."/>
            <person name="Wortman J."/>
            <person name="Nusbaum C."/>
            <person name="Birren B."/>
        </authorList>
    </citation>
    <scope>NUCLEOTIDE SEQUENCE [LARGE SCALE GENOMIC DNA]</scope>
    <source>
        <strain evidence="28">CM1001059</strain>
    </source>
</reference>
<evidence type="ECO:0000256" key="5">
    <source>
        <dbReference type="ARBA" id="ARBA00022449"/>
    </source>
</evidence>
<dbReference type="InterPro" id="IPR004481">
    <property type="entry name" value="K/Na/Ca-exchanger"/>
</dbReference>
<evidence type="ECO:0000256" key="23">
    <source>
        <dbReference type="ARBA" id="ARBA00081356"/>
    </source>
</evidence>
<evidence type="ECO:0000256" key="10">
    <source>
        <dbReference type="ARBA" id="ARBA00022729"/>
    </source>
</evidence>
<evidence type="ECO:0000256" key="25">
    <source>
        <dbReference type="SAM" id="Phobius"/>
    </source>
</evidence>
<evidence type="ECO:0000256" key="9">
    <source>
        <dbReference type="ARBA" id="ARBA00022692"/>
    </source>
</evidence>
<comment type="catalytic activity">
    <reaction evidence="20">
        <text>Ca(2+)(out) + K(+)(out) + 4 Na(+)(in) = Ca(2+)(in) + K(+)(in) + 4 Na(+)(out)</text>
        <dbReference type="Rhea" id="RHEA:69967"/>
        <dbReference type="ChEBI" id="CHEBI:29101"/>
        <dbReference type="ChEBI" id="CHEBI:29103"/>
        <dbReference type="ChEBI" id="CHEBI:29108"/>
    </reaction>
</comment>
<evidence type="ECO:0000256" key="20">
    <source>
        <dbReference type="ARBA" id="ARBA00033627"/>
    </source>
</evidence>
<dbReference type="InterPro" id="IPR044880">
    <property type="entry name" value="NCX_ion-bd_dom_sf"/>
</dbReference>
<keyword evidence="10" id="KW-0732">Signal</keyword>
<feature type="transmembrane region" description="Helical" evidence="25">
    <location>
        <begin position="267"/>
        <end position="286"/>
    </location>
</feature>
<proteinExistence type="inferred from homology"/>
<feature type="transmembrane region" description="Helical" evidence="25">
    <location>
        <begin position="563"/>
        <end position="585"/>
    </location>
</feature>
<keyword evidence="12" id="KW-0769">Symport</keyword>
<dbReference type="STRING" id="34690.A0A182U374"/>